<comment type="caution">
    <text evidence="8">The sequence shown here is derived from an EMBL/GenBank/DDBJ whole genome shotgun (WGS) entry which is preliminary data.</text>
</comment>
<evidence type="ECO:0008006" key="10">
    <source>
        <dbReference type="Google" id="ProtNLM"/>
    </source>
</evidence>
<protein>
    <recommendedName>
        <fullName evidence="10">DUF350 domain-containing protein</fullName>
    </recommendedName>
</protein>
<keyword evidence="4 7" id="KW-0812">Transmembrane</keyword>
<evidence type="ECO:0000313" key="8">
    <source>
        <dbReference type="EMBL" id="GAA4374859.1"/>
    </source>
</evidence>
<keyword evidence="6 7" id="KW-0472">Membrane</keyword>
<dbReference type="EMBL" id="BAABHA010000002">
    <property type="protein sequence ID" value="GAA4374859.1"/>
    <property type="molecule type" value="Genomic_DNA"/>
</dbReference>
<evidence type="ECO:0000256" key="7">
    <source>
        <dbReference type="SAM" id="Phobius"/>
    </source>
</evidence>
<evidence type="ECO:0000313" key="9">
    <source>
        <dbReference type="Proteomes" id="UP001500454"/>
    </source>
</evidence>
<dbReference type="RefSeq" id="WP_345221417.1">
    <property type="nucleotide sequence ID" value="NZ_BAABHA010000002.1"/>
</dbReference>
<evidence type="ECO:0000256" key="3">
    <source>
        <dbReference type="ARBA" id="ARBA00022475"/>
    </source>
</evidence>
<reference evidence="9" key="1">
    <citation type="journal article" date="2019" name="Int. J. Syst. Evol. Microbiol.">
        <title>The Global Catalogue of Microorganisms (GCM) 10K type strain sequencing project: providing services to taxonomists for standard genome sequencing and annotation.</title>
        <authorList>
            <consortium name="The Broad Institute Genomics Platform"/>
            <consortium name="The Broad Institute Genome Sequencing Center for Infectious Disease"/>
            <person name="Wu L."/>
            <person name="Ma J."/>
        </authorList>
    </citation>
    <scope>NUCLEOTIDE SEQUENCE [LARGE SCALE GENOMIC DNA]</scope>
    <source>
        <strain evidence="9">JCM 17924</strain>
    </source>
</reference>
<evidence type="ECO:0000256" key="4">
    <source>
        <dbReference type="ARBA" id="ARBA00022692"/>
    </source>
</evidence>
<keyword evidence="5 7" id="KW-1133">Transmembrane helix</keyword>
<keyword evidence="9" id="KW-1185">Reference proteome</keyword>
<comment type="similarity">
    <text evidence="2">Belongs to the UPF0719 family.</text>
</comment>
<evidence type="ECO:0000256" key="6">
    <source>
        <dbReference type="ARBA" id="ARBA00023136"/>
    </source>
</evidence>
<feature type="transmembrane region" description="Helical" evidence="7">
    <location>
        <begin position="6"/>
        <end position="30"/>
    </location>
</feature>
<dbReference type="Pfam" id="PF03994">
    <property type="entry name" value="DUF350"/>
    <property type="match status" value="1"/>
</dbReference>
<dbReference type="Proteomes" id="UP001500454">
    <property type="component" value="Unassembled WGS sequence"/>
</dbReference>
<evidence type="ECO:0000256" key="1">
    <source>
        <dbReference type="ARBA" id="ARBA00004651"/>
    </source>
</evidence>
<organism evidence="8 9">
    <name type="scientific">Hymenobacter koreensis</name>
    <dbReference type="NCBI Taxonomy" id="1084523"/>
    <lineage>
        <taxon>Bacteria</taxon>
        <taxon>Pseudomonadati</taxon>
        <taxon>Bacteroidota</taxon>
        <taxon>Cytophagia</taxon>
        <taxon>Cytophagales</taxon>
        <taxon>Hymenobacteraceae</taxon>
        <taxon>Hymenobacter</taxon>
    </lineage>
</organism>
<evidence type="ECO:0000256" key="5">
    <source>
        <dbReference type="ARBA" id="ARBA00022989"/>
    </source>
</evidence>
<accession>A0ABP8IVI7</accession>
<dbReference type="InterPro" id="IPR007140">
    <property type="entry name" value="DUF350"/>
</dbReference>
<comment type="subcellular location">
    <subcellularLocation>
        <location evidence="1">Cell membrane</location>
        <topology evidence="1">Multi-pass membrane protein</topology>
    </subcellularLocation>
</comment>
<sequence length="71" mass="7857">MEYLNAKLIAASLIYSLLGIFILFVCFFVFDKLAPRTLRREILEEHNTAFAIVAASFVLAVALIISSAIHG</sequence>
<evidence type="ECO:0000256" key="2">
    <source>
        <dbReference type="ARBA" id="ARBA00005779"/>
    </source>
</evidence>
<name>A0ABP8IVI7_9BACT</name>
<feature type="transmembrane region" description="Helical" evidence="7">
    <location>
        <begin position="50"/>
        <end position="69"/>
    </location>
</feature>
<gene>
    <name evidence="8" type="ORF">GCM10023186_06820</name>
</gene>
<keyword evidence="3" id="KW-1003">Cell membrane</keyword>
<proteinExistence type="inferred from homology"/>